<feature type="transmembrane region" description="Helical" evidence="5">
    <location>
        <begin position="131"/>
        <end position="150"/>
    </location>
</feature>
<dbReference type="InterPro" id="IPR020846">
    <property type="entry name" value="MFS_dom"/>
</dbReference>
<feature type="domain" description="Major facilitator superfamily (MFS) profile" evidence="6">
    <location>
        <begin position="196"/>
        <end position="427"/>
    </location>
</feature>
<dbReference type="Gene3D" id="1.20.1250.20">
    <property type="entry name" value="MFS general substrate transporter like domains"/>
    <property type="match status" value="2"/>
</dbReference>
<gene>
    <name evidence="7" type="ORF">AABB29_12310</name>
</gene>
<dbReference type="PROSITE" id="PS50850">
    <property type="entry name" value="MFS"/>
    <property type="match status" value="1"/>
</dbReference>
<keyword evidence="8" id="KW-1185">Reference proteome</keyword>
<keyword evidence="2 5" id="KW-0812">Transmembrane</keyword>
<dbReference type="InterPro" id="IPR011701">
    <property type="entry name" value="MFS"/>
</dbReference>
<dbReference type="PANTHER" id="PTHR23521">
    <property type="entry name" value="TRANSPORTER MFS SUPERFAMILY"/>
    <property type="match status" value="1"/>
</dbReference>
<feature type="transmembrane region" description="Helical" evidence="5">
    <location>
        <begin position="196"/>
        <end position="215"/>
    </location>
</feature>
<evidence type="ECO:0000256" key="1">
    <source>
        <dbReference type="ARBA" id="ARBA00004370"/>
    </source>
</evidence>
<evidence type="ECO:0000256" key="5">
    <source>
        <dbReference type="SAM" id="Phobius"/>
    </source>
</evidence>
<dbReference type="EMBL" id="CP150951">
    <property type="protein sequence ID" value="WZC47691.1"/>
    <property type="molecule type" value="Genomic_DNA"/>
</dbReference>
<keyword evidence="3 5" id="KW-1133">Transmembrane helix</keyword>
<evidence type="ECO:0000313" key="7">
    <source>
        <dbReference type="EMBL" id="WZC47691.1"/>
    </source>
</evidence>
<dbReference type="Proteomes" id="UP001440612">
    <property type="component" value="Chromosome"/>
</dbReference>
<feature type="transmembrane region" description="Helical" evidence="5">
    <location>
        <begin position="156"/>
        <end position="176"/>
    </location>
</feature>
<feature type="transmembrane region" description="Helical" evidence="5">
    <location>
        <begin position="265"/>
        <end position="283"/>
    </location>
</feature>
<accession>A0ABZ2UZU6</accession>
<dbReference type="InterPro" id="IPR047200">
    <property type="entry name" value="MFS_YcaD-like"/>
</dbReference>
<reference evidence="8" key="1">
    <citation type="submission" date="2024-04" db="EMBL/GenBank/DDBJ databases">
        <title>Phylogenomic analyses of a clade within the roseobacter group suggest taxonomic reassignments of species of the genera Aestuariivita, Citreicella, Loktanella, Nautella, Pelagibaca, Ruegeria, Thalassobius, Thiobacimonas and Tropicibacter, and the proposal o.</title>
        <authorList>
            <person name="Jeon C.O."/>
        </authorList>
    </citation>
    <scope>NUCLEOTIDE SEQUENCE [LARGE SCALE GENOMIC DNA]</scope>
    <source>
        <strain evidence="8">BS5-3</strain>
    </source>
</reference>
<dbReference type="PANTHER" id="PTHR23521:SF3">
    <property type="entry name" value="MFS TRANSPORTER"/>
    <property type="match status" value="1"/>
</dbReference>
<proteinExistence type="predicted"/>
<comment type="subcellular location">
    <subcellularLocation>
        <location evidence="1">Membrane</location>
    </subcellularLocation>
</comment>
<feature type="transmembrane region" description="Helical" evidence="5">
    <location>
        <begin position="323"/>
        <end position="343"/>
    </location>
</feature>
<name>A0ABZ2UZU6_9RHOB</name>
<dbReference type="RefSeq" id="WP_341365811.1">
    <property type="nucleotide sequence ID" value="NZ_CP150951.2"/>
</dbReference>
<evidence type="ECO:0000259" key="6">
    <source>
        <dbReference type="PROSITE" id="PS50850"/>
    </source>
</evidence>
<organism evidence="7 8">
    <name type="scientific">Yoonia phaeophyticola</name>
    <dbReference type="NCBI Taxonomy" id="3137369"/>
    <lineage>
        <taxon>Bacteria</taxon>
        <taxon>Pseudomonadati</taxon>
        <taxon>Pseudomonadota</taxon>
        <taxon>Alphaproteobacteria</taxon>
        <taxon>Rhodobacterales</taxon>
        <taxon>Paracoccaceae</taxon>
        <taxon>Yoonia</taxon>
    </lineage>
</organism>
<keyword evidence="4 5" id="KW-0472">Membrane</keyword>
<feature type="transmembrane region" description="Helical" evidence="5">
    <location>
        <begin position="235"/>
        <end position="253"/>
    </location>
</feature>
<evidence type="ECO:0000256" key="3">
    <source>
        <dbReference type="ARBA" id="ARBA00022989"/>
    </source>
</evidence>
<dbReference type="Pfam" id="PF07690">
    <property type="entry name" value="MFS_1"/>
    <property type="match status" value="1"/>
</dbReference>
<evidence type="ECO:0000256" key="4">
    <source>
        <dbReference type="ARBA" id="ARBA00023136"/>
    </source>
</evidence>
<sequence length="427" mass="46000">MFQVLTGSWALFLGMFLLMVGNGLQGTLLGLRGDQEGFSTFALSIVMSAYFLGFLFSSRYTPRLIQRVGHVRVFAALGSMVSAVLILYPVLVEPWAWTIGRVIIGFCFCGVYITAESWLNDASTNETRGKALSVYLMVQMAGIVFAQWIVSRGDVSGYVLFIIPSVLVSLAFAPVLLSARPMPAFETTKPMKIRDLVTASPLSCFSMFMLGGIFAAQFGMSAVYGNRIGLSVGEISFFVSTIYVAALVLQYPIGWLSDRMDRRNLIIWVAALGGAGSMIAFLLPGYFGLIIVSGAIVGGMSNPLYALIIAYANDYLEKDDMAAASGGLLFINGLGAIAGPLIVGVMMDVIGDNGYWLFTASLMFAVAIYGLYRTTQRSRDVDESEIVPYAPVSAASTPIVAEVAQEAYIEAEEEIIEANEEPEPGAA</sequence>
<feature type="transmembrane region" description="Helical" evidence="5">
    <location>
        <begin position="69"/>
        <end position="91"/>
    </location>
</feature>
<dbReference type="InterPro" id="IPR036259">
    <property type="entry name" value="MFS_trans_sf"/>
</dbReference>
<dbReference type="CDD" id="cd17477">
    <property type="entry name" value="MFS_YcaD_like"/>
    <property type="match status" value="1"/>
</dbReference>
<dbReference type="InterPro" id="IPR005828">
    <property type="entry name" value="MFS_sugar_transport-like"/>
</dbReference>
<evidence type="ECO:0000313" key="8">
    <source>
        <dbReference type="Proteomes" id="UP001440612"/>
    </source>
</evidence>
<feature type="transmembrane region" description="Helical" evidence="5">
    <location>
        <begin position="289"/>
        <end position="311"/>
    </location>
</feature>
<feature type="transmembrane region" description="Helical" evidence="5">
    <location>
        <begin position="355"/>
        <end position="372"/>
    </location>
</feature>
<feature type="transmembrane region" description="Helical" evidence="5">
    <location>
        <begin position="39"/>
        <end position="57"/>
    </location>
</feature>
<dbReference type="Pfam" id="PF00083">
    <property type="entry name" value="Sugar_tr"/>
    <property type="match status" value="1"/>
</dbReference>
<evidence type="ECO:0000256" key="2">
    <source>
        <dbReference type="ARBA" id="ARBA00022692"/>
    </source>
</evidence>
<protein>
    <submittedName>
        <fullName evidence="7">MFS transporter</fullName>
    </submittedName>
</protein>
<feature type="transmembrane region" description="Helical" evidence="5">
    <location>
        <begin position="97"/>
        <end position="119"/>
    </location>
</feature>
<dbReference type="SUPFAM" id="SSF103473">
    <property type="entry name" value="MFS general substrate transporter"/>
    <property type="match status" value="1"/>
</dbReference>